<dbReference type="PROSITE" id="PS51257">
    <property type="entry name" value="PROKAR_LIPOPROTEIN"/>
    <property type="match status" value="1"/>
</dbReference>
<keyword evidence="3" id="KW-1185">Reference proteome</keyword>
<keyword evidence="1" id="KW-0732">Signal</keyword>
<dbReference type="InterPro" id="IPR019734">
    <property type="entry name" value="TPR_rpt"/>
</dbReference>
<dbReference type="InterPro" id="IPR011990">
    <property type="entry name" value="TPR-like_helical_dom_sf"/>
</dbReference>
<organism evidence="2 3">
    <name type="scientific">Neptunicella marina</name>
    <dbReference type="NCBI Taxonomy" id="2125989"/>
    <lineage>
        <taxon>Bacteria</taxon>
        <taxon>Pseudomonadati</taxon>
        <taxon>Pseudomonadota</taxon>
        <taxon>Gammaproteobacteria</taxon>
        <taxon>Alteromonadales</taxon>
        <taxon>Alteromonadaceae</taxon>
        <taxon>Neptunicella</taxon>
    </lineage>
</organism>
<feature type="signal peptide" evidence="1">
    <location>
        <begin position="1"/>
        <end position="15"/>
    </location>
</feature>
<accession>A0A8J6IWI9</accession>
<name>A0A8J6IWI9_9ALTE</name>
<dbReference type="Proteomes" id="UP000601768">
    <property type="component" value="Unassembled WGS sequence"/>
</dbReference>
<evidence type="ECO:0008006" key="4">
    <source>
        <dbReference type="Google" id="ProtNLM"/>
    </source>
</evidence>
<protein>
    <recommendedName>
        <fullName evidence="4">Tetratricopeptide repeat protein</fullName>
    </recommendedName>
</protein>
<dbReference type="EMBL" id="JACNEP010000009">
    <property type="protein sequence ID" value="MBC3766663.1"/>
    <property type="molecule type" value="Genomic_DNA"/>
</dbReference>
<dbReference type="Gene3D" id="1.25.40.10">
    <property type="entry name" value="Tetratricopeptide repeat domain"/>
    <property type="match status" value="1"/>
</dbReference>
<evidence type="ECO:0000313" key="2">
    <source>
        <dbReference type="EMBL" id="MBC3766663.1"/>
    </source>
</evidence>
<dbReference type="RefSeq" id="WP_186507190.1">
    <property type="nucleotide sequence ID" value="NZ_JACNEP010000009.1"/>
</dbReference>
<reference evidence="2" key="1">
    <citation type="journal article" date="2018" name="Int. J. Syst. Evol. Microbiol.">
        <title>Neptunicella marina gen. nov., sp. nov., isolated from surface seawater.</title>
        <authorList>
            <person name="Liu X."/>
            <person name="Lai Q."/>
            <person name="Du Y."/>
            <person name="Zhang X."/>
            <person name="Liu Z."/>
            <person name="Sun F."/>
            <person name="Shao Z."/>
        </authorList>
    </citation>
    <scope>NUCLEOTIDE SEQUENCE</scope>
    <source>
        <strain evidence="2">S27-2</strain>
    </source>
</reference>
<dbReference type="AlphaFoldDB" id="A0A8J6IWI9"/>
<proteinExistence type="predicted"/>
<evidence type="ECO:0000256" key="1">
    <source>
        <dbReference type="SAM" id="SignalP"/>
    </source>
</evidence>
<feature type="chain" id="PRO_5035180478" description="Tetratricopeptide repeat protein" evidence="1">
    <location>
        <begin position="16"/>
        <end position="298"/>
    </location>
</feature>
<gene>
    <name evidence="2" type="ORF">H8B19_12305</name>
</gene>
<dbReference type="SUPFAM" id="SSF48452">
    <property type="entry name" value="TPR-like"/>
    <property type="match status" value="1"/>
</dbReference>
<sequence length="298" mass="34187">MMRLLSLLLLVFALAACSSNRLDNQTSELNRVSLADDLEKQGRFYDAWLQWKILTHLDNNNPEYQQNMQNLHNKIKQKSAYLKSRLPANPSEKYKTHYLKLLALEPSNHLALDALRQIQWQQSLTAARQKTKAIKEYFNQVQNKANKSIAQNKYATKAKNAIKQKNFSELLTLSSDYIKRVPDSQLAQDNSYIALTELANQAAANGQTDNALTLLQKSLLIETSLSKKQNIAKINRIKSDKAEHAYKQGLLLFKSNIAQAIVFFKQAINLDPTHYKAQQQLKRAEKIQSNLLKIRRNH</sequence>
<evidence type="ECO:0000313" key="3">
    <source>
        <dbReference type="Proteomes" id="UP000601768"/>
    </source>
</evidence>
<comment type="caution">
    <text evidence="2">The sequence shown here is derived from an EMBL/GenBank/DDBJ whole genome shotgun (WGS) entry which is preliminary data.</text>
</comment>
<dbReference type="SMART" id="SM00028">
    <property type="entry name" value="TPR"/>
    <property type="match status" value="2"/>
</dbReference>
<reference evidence="2" key="2">
    <citation type="submission" date="2020-08" db="EMBL/GenBank/DDBJ databases">
        <authorList>
            <person name="Lai Q."/>
        </authorList>
    </citation>
    <scope>NUCLEOTIDE SEQUENCE</scope>
    <source>
        <strain evidence="2">S27-2</strain>
    </source>
</reference>